<gene>
    <name evidence="1" type="ORF">K6Y31_17875</name>
</gene>
<reference evidence="1 2" key="1">
    <citation type="journal article" date="2022" name="Environ. Microbiol. Rep.">
        <title>Eco-phylogenetic analyses reveal divergent evolution of vitamin B12 metabolism in the marine bacterial family 'Psychromonadaceae'.</title>
        <authorList>
            <person name="Jin X."/>
            <person name="Yang Y."/>
            <person name="Cao H."/>
            <person name="Gao B."/>
            <person name="Zhao Z."/>
        </authorList>
    </citation>
    <scope>NUCLEOTIDE SEQUENCE [LARGE SCALE GENOMIC DNA]</scope>
    <source>
        <strain evidence="1 2">MKS20</strain>
    </source>
</reference>
<proteinExistence type="predicted"/>
<protein>
    <recommendedName>
        <fullName evidence="3">Lipoprotein</fullName>
    </recommendedName>
</protein>
<dbReference type="EMBL" id="JAIMJA010000022">
    <property type="protein sequence ID" value="MCE2596660.1"/>
    <property type="molecule type" value="Genomic_DNA"/>
</dbReference>
<organism evidence="1 2">
    <name type="scientific">Motilimonas cestriensis</name>
    <dbReference type="NCBI Taxonomy" id="2742685"/>
    <lineage>
        <taxon>Bacteria</taxon>
        <taxon>Pseudomonadati</taxon>
        <taxon>Pseudomonadota</taxon>
        <taxon>Gammaproteobacteria</taxon>
        <taxon>Alteromonadales</taxon>
        <taxon>Alteromonadales genera incertae sedis</taxon>
        <taxon>Motilimonas</taxon>
    </lineage>
</organism>
<comment type="caution">
    <text evidence="1">The sequence shown here is derived from an EMBL/GenBank/DDBJ whole genome shotgun (WGS) entry which is preliminary data.</text>
</comment>
<evidence type="ECO:0000313" key="1">
    <source>
        <dbReference type="EMBL" id="MCE2596660.1"/>
    </source>
</evidence>
<keyword evidence="2" id="KW-1185">Reference proteome</keyword>
<sequence>MRILLPSLLFMSLTGCSSLTPSQESTSTHPPTECKGSVALPTNIAANFEAIEDQALLESALGEPEQGKLCQGQVYESRQTAEVVIFRAWNSTNPNSQFGQWWAFDKPNGKVSAYRSNYEICYQWSPLDKLVRCTLKPGTKVVVGNGQSAKCSEYLTYDVSETQQIYISDAANLVTNCSEYDAMLSWQ</sequence>
<dbReference type="RefSeq" id="WP_233054289.1">
    <property type="nucleotide sequence ID" value="NZ_JAIMJA010000022.1"/>
</dbReference>
<dbReference type="Proteomes" id="UP001201273">
    <property type="component" value="Unassembled WGS sequence"/>
</dbReference>
<evidence type="ECO:0008006" key="3">
    <source>
        <dbReference type="Google" id="ProtNLM"/>
    </source>
</evidence>
<name>A0ABS8WH10_9GAMM</name>
<dbReference type="PROSITE" id="PS51257">
    <property type="entry name" value="PROKAR_LIPOPROTEIN"/>
    <property type="match status" value="1"/>
</dbReference>
<accession>A0ABS8WH10</accession>
<evidence type="ECO:0000313" key="2">
    <source>
        <dbReference type="Proteomes" id="UP001201273"/>
    </source>
</evidence>